<dbReference type="Proteomes" id="UP001596119">
    <property type="component" value="Unassembled WGS sequence"/>
</dbReference>
<dbReference type="EMBL" id="JBHSQK010000007">
    <property type="protein sequence ID" value="MFC5947552.1"/>
    <property type="molecule type" value="Genomic_DNA"/>
</dbReference>
<gene>
    <name evidence="5" type="ORF">ACFQH9_04600</name>
</gene>
<dbReference type="SMART" id="SM01008">
    <property type="entry name" value="Ald_Xan_dh_C"/>
    <property type="match status" value="1"/>
</dbReference>
<dbReference type="InterPro" id="IPR016208">
    <property type="entry name" value="Ald_Oxase/xanthine_DH-like"/>
</dbReference>
<dbReference type="InterPro" id="IPR046867">
    <property type="entry name" value="AldOxase/xan_DH_MoCoBD2"/>
</dbReference>
<dbReference type="RefSeq" id="WP_379564506.1">
    <property type="nucleotide sequence ID" value="NZ_JBHSQK010000007.1"/>
</dbReference>
<dbReference type="Gene3D" id="3.30.365.10">
    <property type="entry name" value="Aldehyde oxidase/xanthine dehydrogenase, molybdopterin binding domain"/>
    <property type="match status" value="4"/>
</dbReference>
<dbReference type="SUPFAM" id="SSF54665">
    <property type="entry name" value="CO dehydrogenase molybdoprotein N-domain-like"/>
    <property type="match status" value="1"/>
</dbReference>
<protein>
    <submittedName>
        <fullName evidence="5">Xanthine dehydrogenase family protein molybdopterin-binding subunit</fullName>
    </submittedName>
</protein>
<reference evidence="6" key="1">
    <citation type="journal article" date="2019" name="Int. J. Syst. Evol. Microbiol.">
        <title>The Global Catalogue of Microorganisms (GCM) 10K type strain sequencing project: providing services to taxonomists for standard genome sequencing and annotation.</title>
        <authorList>
            <consortium name="The Broad Institute Genomics Platform"/>
            <consortium name="The Broad Institute Genome Sequencing Center for Infectious Disease"/>
            <person name="Wu L."/>
            <person name="Ma J."/>
        </authorList>
    </citation>
    <scope>NUCLEOTIDE SEQUENCE [LARGE SCALE GENOMIC DNA]</scope>
    <source>
        <strain evidence="6">CGMCC 4.7397</strain>
    </source>
</reference>
<dbReference type="PANTHER" id="PTHR11908:SF132">
    <property type="entry name" value="ALDEHYDE OXIDASE 1-RELATED"/>
    <property type="match status" value="1"/>
</dbReference>
<evidence type="ECO:0000313" key="5">
    <source>
        <dbReference type="EMBL" id="MFC5947552.1"/>
    </source>
</evidence>
<evidence type="ECO:0000256" key="2">
    <source>
        <dbReference type="ARBA" id="ARBA00023002"/>
    </source>
</evidence>
<keyword evidence="6" id="KW-1185">Reference proteome</keyword>
<dbReference type="InterPro" id="IPR037165">
    <property type="entry name" value="AldOxase/xan_DH_Mopterin-bd_sf"/>
</dbReference>
<evidence type="ECO:0000313" key="6">
    <source>
        <dbReference type="Proteomes" id="UP001596119"/>
    </source>
</evidence>
<dbReference type="PANTHER" id="PTHR11908">
    <property type="entry name" value="XANTHINE DEHYDROGENASE"/>
    <property type="match status" value="1"/>
</dbReference>
<comment type="caution">
    <text evidence="5">The sequence shown here is derived from an EMBL/GenBank/DDBJ whole genome shotgun (WGS) entry which is preliminary data.</text>
</comment>
<keyword evidence="1" id="KW-0500">Molybdenum</keyword>
<feature type="region of interest" description="Disordered" evidence="3">
    <location>
        <begin position="1"/>
        <end position="34"/>
    </location>
</feature>
<dbReference type="Pfam" id="PF01315">
    <property type="entry name" value="Ald_Xan_dh_C"/>
    <property type="match status" value="1"/>
</dbReference>
<dbReference type="Pfam" id="PF20256">
    <property type="entry name" value="MoCoBD_2"/>
    <property type="match status" value="1"/>
</dbReference>
<keyword evidence="2" id="KW-0560">Oxidoreductase</keyword>
<organism evidence="5 6">
    <name type="scientific">Pseudonocardia lutea</name>
    <dbReference type="NCBI Taxonomy" id="2172015"/>
    <lineage>
        <taxon>Bacteria</taxon>
        <taxon>Bacillati</taxon>
        <taxon>Actinomycetota</taxon>
        <taxon>Actinomycetes</taxon>
        <taxon>Pseudonocardiales</taxon>
        <taxon>Pseudonocardiaceae</taxon>
        <taxon>Pseudonocardia</taxon>
    </lineage>
</organism>
<name>A0ABW1I5B1_9PSEU</name>
<sequence length="819" mass="87293">MDVLQSADTESHGEGEVGAHAGPSGHGDRPLRQHGDRILTGREQYIDDITLPGMLYAALLRSPHPHARIVSIDASAAEAVPGVEVVLTGDRAVEMTKPVPHFMDPGGTPGFHTADFSVLAVEKVRWVGEPVAAVVADSLATAEAAVGKIEVEYELLPAVFDAEDALRPDAPRLFDHWTSNVIGRLPNTEGDAEAALRRAEFRGSTRISSGRHQPVPLETRGYVGSWVAPDRIELWAATQNPHVLRTRLADMVGLSEERIRVVAPRMGGSFGYKFVGFPEEVLVCLLSRLVQAPVKWTETRADELLAGGREFTHDVEFGFDADGVLEAFTVRSVGNVGSLASWSGWGMAAQGCFTYPGLYKCSNYAVEVVPVVTNKAPWSGFRAYGKEQTNLVLDRIMDLIATTLEMDPATVRFRNFQPPDGIPGWVHNKHIDSANYAGLLTTLLEFGDYDGLRRRQAEARSQGRLFGVGLGCELTPEGGEAFDSLTRGHDSATVRVHPSGSVTVASGITTPGTGNDTTIAYVVAREFGIDLDRVDTIQGDTERAPYGFGIMGGRAAMAGTAAAAAAARQIRSDMTDFAAGEWSCSAEEIVFGGGTVAVADEPSRSMTFNELAAAIYRRGSNGSSRTGVTHANLEATKVAGPDNFHHVPDEQGRINFYASYPCAAAAIALEVDAETGVVTIEECSAVDDCGTVLNSNFVDSQLNGALAQGIGGSLWEELPYDDSGNSQAQNLKEYLLPRAGDLPTFRVTHQETPSPFTEFGTKGAGDSGIGSAMAAVLNAVNDALAPLGAQVHQLPLSPPRILSAIKAAQRQETRTVTAP</sequence>
<dbReference type="Gene3D" id="3.90.1170.50">
    <property type="entry name" value="Aldehyde oxidase/xanthine dehydrogenase, a/b hammerhead"/>
    <property type="match status" value="1"/>
</dbReference>
<dbReference type="InterPro" id="IPR008274">
    <property type="entry name" value="AldOxase/xan_DH_MoCoBD1"/>
</dbReference>
<feature type="domain" description="Aldehyde oxidase/xanthine dehydrogenase a/b hammerhead" evidence="4">
    <location>
        <begin position="40"/>
        <end position="157"/>
    </location>
</feature>
<dbReference type="InterPro" id="IPR000674">
    <property type="entry name" value="Ald_Oxase/Xan_DH_a/b"/>
</dbReference>
<dbReference type="InterPro" id="IPR036856">
    <property type="entry name" value="Ald_Oxase/Xan_DH_a/b_sf"/>
</dbReference>
<evidence type="ECO:0000256" key="3">
    <source>
        <dbReference type="SAM" id="MobiDB-lite"/>
    </source>
</evidence>
<accession>A0ABW1I5B1</accession>
<evidence type="ECO:0000256" key="1">
    <source>
        <dbReference type="ARBA" id="ARBA00022505"/>
    </source>
</evidence>
<dbReference type="Pfam" id="PF02738">
    <property type="entry name" value="MoCoBD_1"/>
    <property type="match status" value="1"/>
</dbReference>
<dbReference type="SUPFAM" id="SSF56003">
    <property type="entry name" value="Molybdenum cofactor-binding domain"/>
    <property type="match status" value="1"/>
</dbReference>
<proteinExistence type="predicted"/>
<evidence type="ECO:0000259" key="4">
    <source>
        <dbReference type="SMART" id="SM01008"/>
    </source>
</evidence>